<dbReference type="InterPro" id="IPR001357">
    <property type="entry name" value="BRCT_dom"/>
</dbReference>
<dbReference type="InterPro" id="IPR008979">
    <property type="entry name" value="Galactose-bd-like_sf"/>
</dbReference>
<feature type="region of interest" description="Disordered" evidence="6">
    <location>
        <begin position="250"/>
        <end position="395"/>
    </location>
</feature>
<dbReference type="SUPFAM" id="SSF52113">
    <property type="entry name" value="BRCT domain"/>
    <property type="match status" value="1"/>
</dbReference>
<evidence type="ECO:0000256" key="3">
    <source>
        <dbReference type="ARBA" id="ARBA00022763"/>
    </source>
</evidence>
<dbReference type="InterPro" id="IPR036420">
    <property type="entry name" value="BRCT_dom_sf"/>
</dbReference>
<dbReference type="AlphaFoldDB" id="A0A183MQY8"/>
<comment type="subcellular location">
    <subcellularLocation>
        <location evidence="1">Nucleus</location>
    </subcellularLocation>
</comment>
<dbReference type="PANTHER" id="PTHR11370:SF5">
    <property type="entry name" value="DNA REPAIR PROTEIN XRCC1"/>
    <property type="match status" value="1"/>
</dbReference>
<keyword evidence="5" id="KW-0539">Nucleus</keyword>
<feature type="compositionally biased region" description="Acidic residues" evidence="6">
    <location>
        <begin position="314"/>
        <end position="347"/>
    </location>
</feature>
<accession>A0A183MQY8</accession>
<dbReference type="EMBL" id="UZAI01017661">
    <property type="protein sequence ID" value="VDP27977.1"/>
    <property type="molecule type" value="Genomic_DNA"/>
</dbReference>
<dbReference type="Proteomes" id="UP000277204">
    <property type="component" value="Unassembled WGS sequence"/>
</dbReference>
<dbReference type="Gene3D" id="3.40.50.10190">
    <property type="entry name" value="BRCT domain"/>
    <property type="match status" value="1"/>
</dbReference>
<dbReference type="GO" id="GO:0003684">
    <property type="term" value="F:damaged DNA binding"/>
    <property type="evidence" value="ECO:0007669"/>
    <property type="project" value="InterPro"/>
</dbReference>
<dbReference type="Gene3D" id="2.60.120.260">
    <property type="entry name" value="Galactose-binding domain-like"/>
    <property type="match status" value="1"/>
</dbReference>
<feature type="compositionally biased region" description="Polar residues" evidence="6">
    <location>
        <begin position="261"/>
        <end position="273"/>
    </location>
</feature>
<feature type="compositionally biased region" description="Low complexity" evidence="6">
    <location>
        <begin position="142"/>
        <end position="152"/>
    </location>
</feature>
<keyword evidence="3" id="KW-0227">DNA damage</keyword>
<feature type="compositionally biased region" description="Polar residues" evidence="6">
    <location>
        <begin position="370"/>
        <end position="384"/>
    </location>
</feature>
<dbReference type="FunFam" id="3.40.50.10190:FF:000008">
    <property type="entry name" value="X-ray repair cross complementing 1"/>
    <property type="match status" value="1"/>
</dbReference>
<feature type="compositionally biased region" description="Basic residues" evidence="6">
    <location>
        <begin position="351"/>
        <end position="369"/>
    </location>
</feature>
<dbReference type="GO" id="GO:0006284">
    <property type="term" value="P:base-excision repair"/>
    <property type="evidence" value="ECO:0007669"/>
    <property type="project" value="InterPro"/>
</dbReference>
<keyword evidence="2" id="KW-0677">Repeat</keyword>
<dbReference type="GO" id="GO:0006303">
    <property type="term" value="P:double-strand break repair via nonhomologous end joining"/>
    <property type="evidence" value="ECO:0007669"/>
    <property type="project" value="InterPro"/>
</dbReference>
<evidence type="ECO:0000313" key="8">
    <source>
        <dbReference type="Proteomes" id="UP000277204"/>
    </source>
</evidence>
<protein>
    <submittedName>
        <fullName evidence="7">Uncharacterized protein</fullName>
    </submittedName>
</protein>
<keyword evidence="8" id="KW-1185">Reference proteome</keyword>
<dbReference type="GO" id="GO:0000012">
    <property type="term" value="P:single strand break repair"/>
    <property type="evidence" value="ECO:0007669"/>
    <property type="project" value="InterPro"/>
</dbReference>
<dbReference type="Pfam" id="PF01834">
    <property type="entry name" value="XRCC1_N"/>
    <property type="match status" value="1"/>
</dbReference>
<feature type="compositionally biased region" description="Basic residues" evidence="6">
    <location>
        <begin position="289"/>
        <end position="302"/>
    </location>
</feature>
<dbReference type="CDD" id="cd17725">
    <property type="entry name" value="BRCT_XRCC1_rpt1"/>
    <property type="match status" value="1"/>
</dbReference>
<organism evidence="7 8">
    <name type="scientific">Schistosoma margrebowiei</name>
    <dbReference type="NCBI Taxonomy" id="48269"/>
    <lineage>
        <taxon>Eukaryota</taxon>
        <taxon>Metazoa</taxon>
        <taxon>Spiralia</taxon>
        <taxon>Lophotrochozoa</taxon>
        <taxon>Platyhelminthes</taxon>
        <taxon>Trematoda</taxon>
        <taxon>Digenea</taxon>
        <taxon>Strigeidida</taxon>
        <taxon>Schistosomatoidea</taxon>
        <taxon>Schistosomatidae</taxon>
        <taxon>Schistosoma</taxon>
    </lineage>
</organism>
<sequence>AFPASNLLKGSSFSKWCCFSEPIEISRLDIGNNGSAFIEVLVRRSASSDDSSDKNIKVDNLLNDEESDAPQFKPGSLFQASRQTSCDKDNSQPKSSIFLLISVANTSSSLLVSRPVNHHSSSKASTSSHQSHAKLSSTNTGIIRSSQSSRISKNNEEYKQSKTLHSTQKPLSNVILTLSGYQNPLRSQIRDKALELGAKYRQDWGPDCTHLICAFPNTPKFNLVKGKGIIVSDKWITQCYETKSNVPWRSYRVGRAPSPPNTATLSSTLNQSLNDDDDDDDDQSPKSKSSVHKTNLRLRGKKKSDDGDWQPGSSDEEADNDDDDDEFQETDEDEDNEEEGSDEDLSDESNRRRKRRSKTNSKNLQKRPRSTTNDGSNAKKTVTANDPEDENTDDEIQRVMTSSRNQLSVVHEDEDEETIKESLMNSLPDIFMNKHFFIHNKSIPDDEESLIKRLIVAFAG</sequence>
<dbReference type="PANTHER" id="PTHR11370">
    <property type="entry name" value="DNA-REPAIR PROTEIN XRCC1"/>
    <property type="match status" value="1"/>
</dbReference>
<evidence type="ECO:0000256" key="6">
    <source>
        <dbReference type="SAM" id="MobiDB-lite"/>
    </source>
</evidence>
<keyword evidence="4" id="KW-0234">DNA repair</keyword>
<reference evidence="7 8" key="1">
    <citation type="submission" date="2018-11" db="EMBL/GenBank/DDBJ databases">
        <authorList>
            <consortium name="Pathogen Informatics"/>
        </authorList>
    </citation>
    <scope>NUCLEOTIDE SEQUENCE [LARGE SCALE GENOMIC DNA]</scope>
    <source>
        <strain evidence="7 8">Zambia</strain>
    </source>
</reference>
<evidence type="ECO:0000256" key="1">
    <source>
        <dbReference type="ARBA" id="ARBA00004123"/>
    </source>
</evidence>
<dbReference type="STRING" id="48269.A0A183MQY8"/>
<gene>
    <name evidence="7" type="ORF">SMRZ_LOCUS18463</name>
</gene>
<dbReference type="InterPro" id="IPR045080">
    <property type="entry name" value="BRCT_XRCC1_rpt1"/>
</dbReference>
<feature type="region of interest" description="Disordered" evidence="6">
    <location>
        <begin position="49"/>
        <end position="91"/>
    </location>
</feature>
<dbReference type="GO" id="GO:0005634">
    <property type="term" value="C:nucleus"/>
    <property type="evidence" value="ECO:0007669"/>
    <property type="project" value="UniProtKB-SubCell"/>
</dbReference>
<evidence type="ECO:0000313" key="7">
    <source>
        <dbReference type="EMBL" id="VDP27977.1"/>
    </source>
</evidence>
<dbReference type="SUPFAM" id="SSF49785">
    <property type="entry name" value="Galactose-binding domain-like"/>
    <property type="match status" value="1"/>
</dbReference>
<feature type="region of interest" description="Disordered" evidence="6">
    <location>
        <begin position="115"/>
        <end position="164"/>
    </location>
</feature>
<dbReference type="Pfam" id="PF00533">
    <property type="entry name" value="BRCT"/>
    <property type="match status" value="1"/>
</dbReference>
<evidence type="ECO:0000256" key="2">
    <source>
        <dbReference type="ARBA" id="ARBA00022737"/>
    </source>
</evidence>
<name>A0A183MQY8_9TREM</name>
<dbReference type="SMART" id="SM00292">
    <property type="entry name" value="BRCT"/>
    <property type="match status" value="1"/>
</dbReference>
<evidence type="ECO:0000256" key="4">
    <source>
        <dbReference type="ARBA" id="ARBA00023204"/>
    </source>
</evidence>
<dbReference type="PROSITE" id="PS50172">
    <property type="entry name" value="BRCT"/>
    <property type="match status" value="1"/>
</dbReference>
<evidence type="ECO:0000256" key="5">
    <source>
        <dbReference type="ARBA" id="ARBA00023242"/>
    </source>
</evidence>
<dbReference type="InterPro" id="IPR002706">
    <property type="entry name" value="Xrcc1_N"/>
</dbReference>
<proteinExistence type="predicted"/>
<feature type="non-terminal residue" evidence="7">
    <location>
        <position position="1"/>
    </location>
</feature>